<sequence length="357" mass="40437">MSSENIFRSLSKDGQTPTLNAFNLLLRVLRDCRFADDFQLVRLNDGKRTPAINSDKHLLPKTGNDYAPSERGQQGAIVVQEMRPSLSDGGSGTTSEIVPATTPLSKLTAHQRFRAVGGIDSFLVMMKSMNVRPDVRTFSQMVDLIEPNEASESHLLRVMEERYHLRPDVALLNALIKRRAVRGAFEEAMACVELMTKLRLNADEKTFGCLALGCRTSRDGKQVVRSMLAAGMKPNMPVLDAMITTAIRHFNFDLASFVLTHIAKHRMRVDRRFIAHVHSTMTTCSQILKAEKPSFPTCFPANYREFRLLLLKTLPDIKVDLDINEEDNLQEQMEKIDRDALRSDEEKPWVTNTLKYK</sequence>
<dbReference type="WBParaSite" id="PSAMB.scaffold2107size25344.g16376.t1">
    <property type="protein sequence ID" value="PSAMB.scaffold2107size25344.g16376.t1"/>
    <property type="gene ID" value="PSAMB.scaffold2107size25344.g16376"/>
</dbReference>
<dbReference type="AlphaFoldDB" id="A0A914VKI2"/>
<keyword evidence="1" id="KW-1185">Reference proteome</keyword>
<protein>
    <submittedName>
        <fullName evidence="2">Uncharacterized protein</fullName>
    </submittedName>
</protein>
<accession>A0A914VKI2</accession>
<reference evidence="2" key="1">
    <citation type="submission" date="2022-11" db="UniProtKB">
        <authorList>
            <consortium name="WormBaseParasite"/>
        </authorList>
    </citation>
    <scope>IDENTIFICATION</scope>
</reference>
<organism evidence="1 2">
    <name type="scientific">Plectus sambesii</name>
    <dbReference type="NCBI Taxonomy" id="2011161"/>
    <lineage>
        <taxon>Eukaryota</taxon>
        <taxon>Metazoa</taxon>
        <taxon>Ecdysozoa</taxon>
        <taxon>Nematoda</taxon>
        <taxon>Chromadorea</taxon>
        <taxon>Plectida</taxon>
        <taxon>Plectina</taxon>
        <taxon>Plectoidea</taxon>
        <taxon>Plectidae</taxon>
        <taxon>Plectus</taxon>
    </lineage>
</organism>
<dbReference type="PANTHER" id="PTHR24014:SF6">
    <property type="entry name" value="PENTATRICOPEPTIDE REPEAT-CONTAINING PROTEIN 1, MITOCHONDRIAL"/>
    <property type="match status" value="1"/>
</dbReference>
<proteinExistence type="predicted"/>
<name>A0A914VKI2_9BILA</name>
<dbReference type="PANTHER" id="PTHR24014">
    <property type="entry name" value="2-OXOGLUTARATE AND IRON-DEPENDENT OXYGENASE DOMAIN-CONTAINING PROTEIN 2"/>
    <property type="match status" value="1"/>
</dbReference>
<dbReference type="Proteomes" id="UP000887566">
    <property type="component" value="Unplaced"/>
</dbReference>
<dbReference type="InterPro" id="IPR011990">
    <property type="entry name" value="TPR-like_helical_dom_sf"/>
</dbReference>
<dbReference type="Gene3D" id="1.25.40.10">
    <property type="entry name" value="Tetratricopeptide repeat domain"/>
    <property type="match status" value="1"/>
</dbReference>
<evidence type="ECO:0000313" key="2">
    <source>
        <dbReference type="WBParaSite" id="PSAMB.scaffold2107size25344.g16376.t1"/>
    </source>
</evidence>
<evidence type="ECO:0000313" key="1">
    <source>
        <dbReference type="Proteomes" id="UP000887566"/>
    </source>
</evidence>